<accession>A0A1A5I9D6</accession>
<name>A0A1A5I9D6_RHILI</name>
<dbReference type="EMBL" id="LZTJ01000012">
    <property type="protein sequence ID" value="OBP76861.1"/>
    <property type="molecule type" value="Genomic_DNA"/>
</dbReference>
<evidence type="ECO:0008006" key="3">
    <source>
        <dbReference type="Google" id="ProtNLM"/>
    </source>
</evidence>
<protein>
    <recommendedName>
        <fullName evidence="3">DUF2213 domain-containing protein</fullName>
    </recommendedName>
</protein>
<dbReference type="RefSeq" id="WP_032929653.1">
    <property type="nucleotide sequence ID" value="NZ_LZTH01000045.1"/>
</dbReference>
<dbReference type="AlphaFoldDB" id="A0A1A5I9D6"/>
<dbReference type="OrthoDB" id="7549700at2"/>
<dbReference type="Pfam" id="PF09979">
    <property type="entry name" value="DUF2213"/>
    <property type="match status" value="1"/>
</dbReference>
<dbReference type="GeneID" id="66684830"/>
<gene>
    <name evidence="1" type="ORF">BAE39_12340</name>
</gene>
<organism evidence="1 2">
    <name type="scientific">Rhizobium loti</name>
    <name type="common">Mesorhizobium loti</name>
    <dbReference type="NCBI Taxonomy" id="381"/>
    <lineage>
        <taxon>Bacteria</taxon>
        <taxon>Pseudomonadati</taxon>
        <taxon>Pseudomonadota</taxon>
        <taxon>Alphaproteobacteria</taxon>
        <taxon>Hyphomicrobiales</taxon>
        <taxon>Phyllobacteriaceae</taxon>
        <taxon>Mesorhizobium</taxon>
    </lineage>
</organism>
<dbReference type="Proteomes" id="UP000093748">
    <property type="component" value="Unassembled WGS sequence"/>
</dbReference>
<dbReference type="InterPro" id="IPR016913">
    <property type="entry name" value="UCP029215"/>
</dbReference>
<sequence length="382" mass="40296">MQFTDAVTVAGTRQTADGYLVATARAVRTGIQLYAGHEVGKPDQHVVRVYRAADQVFSLDSLQSFSHAPITVDHPDEEVTADNWKTLSVGEVSTAAKQDGQWVMLPLILKDAAAIKSVMDGKRELSAGYTCDLDFTPGITADGEAYDAQQRGIKINHLALVDRARAGSKARIGDGVGPWGAAPISTTDKETITMSDALRTVVVDGLSVTTTDQGAQAISKLLKDLESSAAKLVDAETKHQAALAAKDAELAKAHAERDAANAKVLSDADLDKRVAARADLITKAKAIAKDVKTDGLSDSAIRKAAVTAALGDAAVRDKADAYIDARFDILVEDAAKKSGGADPFRQVVQNGLQTADNTNGAAAAHNAMVRDMSSAWMMKKEA</sequence>
<evidence type="ECO:0000313" key="1">
    <source>
        <dbReference type="EMBL" id="OBP76861.1"/>
    </source>
</evidence>
<comment type="caution">
    <text evidence="1">The sequence shown here is derived from an EMBL/GenBank/DDBJ whole genome shotgun (WGS) entry which is preliminary data.</text>
</comment>
<evidence type="ECO:0000313" key="2">
    <source>
        <dbReference type="Proteomes" id="UP000093748"/>
    </source>
</evidence>
<proteinExistence type="predicted"/>
<dbReference type="PIRSF" id="PIRSF029215">
    <property type="entry name" value="UCP029215"/>
    <property type="match status" value="1"/>
</dbReference>
<reference evidence="2" key="1">
    <citation type="submission" date="2016-06" db="EMBL/GenBank/DDBJ databases">
        <title>NZP2037 Pacbio-Illumina hybrid assembly.</title>
        <authorList>
            <person name="Ramsay J.P."/>
        </authorList>
    </citation>
    <scope>NUCLEOTIDE SEQUENCE [LARGE SCALE GENOMIC DNA]</scope>
    <source>
        <strain evidence="2">R7ANS::ICEMlSym2042</strain>
    </source>
</reference>